<dbReference type="EnsemblPlants" id="Bo9g052160.1">
    <property type="protein sequence ID" value="Bo9g052160.1"/>
    <property type="gene ID" value="Bo9g052160"/>
</dbReference>
<evidence type="ECO:0000256" key="2">
    <source>
        <dbReference type="ARBA" id="ARBA00008891"/>
    </source>
</evidence>
<dbReference type="GO" id="GO:0030599">
    <property type="term" value="F:pectinesterase activity"/>
    <property type="evidence" value="ECO:0007669"/>
    <property type="project" value="UniProtKB-EC"/>
</dbReference>
<evidence type="ECO:0000313" key="8">
    <source>
        <dbReference type="EnsemblPlants" id="Bo9g052160.1"/>
    </source>
</evidence>
<keyword evidence="4" id="KW-0378">Hydrolase</keyword>
<dbReference type="PANTHER" id="PTHR31321:SF92">
    <property type="entry name" value="PECTINESTERASE CATALYTIC DOMAIN-CONTAINING PROTEIN"/>
    <property type="match status" value="1"/>
</dbReference>
<organism evidence="8 9">
    <name type="scientific">Brassica oleracea var. oleracea</name>
    <dbReference type="NCBI Taxonomy" id="109376"/>
    <lineage>
        <taxon>Eukaryota</taxon>
        <taxon>Viridiplantae</taxon>
        <taxon>Streptophyta</taxon>
        <taxon>Embryophyta</taxon>
        <taxon>Tracheophyta</taxon>
        <taxon>Spermatophyta</taxon>
        <taxon>Magnoliopsida</taxon>
        <taxon>eudicotyledons</taxon>
        <taxon>Gunneridae</taxon>
        <taxon>Pentapetalae</taxon>
        <taxon>rosids</taxon>
        <taxon>malvids</taxon>
        <taxon>Brassicales</taxon>
        <taxon>Brassicaceae</taxon>
        <taxon>Brassiceae</taxon>
        <taxon>Brassica</taxon>
    </lineage>
</organism>
<comment type="pathway">
    <text evidence="1">Glycan metabolism; pectin degradation; 2-dehydro-3-deoxy-D-gluconate from pectin: step 1/5.</text>
</comment>
<dbReference type="InterPro" id="IPR012334">
    <property type="entry name" value="Pectin_lyas_fold"/>
</dbReference>
<dbReference type="GO" id="GO:0045490">
    <property type="term" value="P:pectin catabolic process"/>
    <property type="evidence" value="ECO:0007669"/>
    <property type="project" value="UniProtKB-UniPathway"/>
</dbReference>
<evidence type="ECO:0000256" key="5">
    <source>
        <dbReference type="ARBA" id="ARBA00023085"/>
    </source>
</evidence>
<proteinExistence type="inferred from homology"/>
<feature type="region of interest" description="Disordered" evidence="6">
    <location>
        <begin position="426"/>
        <end position="454"/>
    </location>
</feature>
<dbReference type="GO" id="GO:0042545">
    <property type="term" value="P:cell wall modification"/>
    <property type="evidence" value="ECO:0007669"/>
    <property type="project" value="InterPro"/>
</dbReference>
<dbReference type="Gramene" id="Bo9g052160.1">
    <property type="protein sequence ID" value="Bo9g052160.1"/>
    <property type="gene ID" value="Bo9g052160"/>
</dbReference>
<evidence type="ECO:0000256" key="1">
    <source>
        <dbReference type="ARBA" id="ARBA00005184"/>
    </source>
</evidence>
<name>A0A0D3E5N7_BRAOL</name>
<keyword evidence="9" id="KW-1185">Reference proteome</keyword>
<feature type="compositionally biased region" description="Basic and acidic residues" evidence="6">
    <location>
        <begin position="322"/>
        <end position="342"/>
    </location>
</feature>
<comment type="similarity">
    <text evidence="2">Belongs to the pectinesterase family.</text>
</comment>
<dbReference type="InterPro" id="IPR000070">
    <property type="entry name" value="Pectinesterase_cat"/>
</dbReference>
<feature type="compositionally biased region" description="Basic and acidic residues" evidence="6">
    <location>
        <begin position="190"/>
        <end position="200"/>
    </location>
</feature>
<dbReference type="Gene3D" id="2.160.20.10">
    <property type="entry name" value="Single-stranded right-handed beta-helix, Pectin lyase-like"/>
    <property type="match status" value="1"/>
</dbReference>
<reference evidence="8" key="2">
    <citation type="submission" date="2015-03" db="UniProtKB">
        <authorList>
            <consortium name="EnsemblPlants"/>
        </authorList>
    </citation>
    <scope>IDENTIFICATION</scope>
</reference>
<feature type="compositionally biased region" description="Polar residues" evidence="6">
    <location>
        <begin position="221"/>
        <end position="231"/>
    </location>
</feature>
<dbReference type="Pfam" id="PF01095">
    <property type="entry name" value="Pectinesterase"/>
    <property type="match status" value="1"/>
</dbReference>
<evidence type="ECO:0000259" key="7">
    <source>
        <dbReference type="Pfam" id="PF01095"/>
    </source>
</evidence>
<sequence>EKIVIPLEKQKIILQGNNPSEVIIQYNDAGQAHSCGPMLVNAEYFVAINVTFKKCVIYVKGMTRNKMVEGGAMLPGFITAQGRQSEQDTSGFVFKYCAIKGDGTAFLGRAYRGYSRVVFYATSMSNVIVPQGWDAWLNKGEEYLTHEKEYCLSVKEEPRVQLPTERTGVFARVQVPQGQNDRQPLLRSVSLRDREHDRQVDALTARHAGGQRARENRDRYQGSQVNQYRGHNNSKHDSHSDRVIRARDERPRSNRYGGSRFGAKPYDRFGMEEATWRVKAKEKRSDKGHLRWREKIKENGMVESSSMDVVPYEHTPYNKPHSISDDRPYRSKDQKSGGEHSGKRLASAIVTPSRQPHSMEDNVTVRCNLNHSLTFSPQGSANVIENDQMIGALNDMDLVEPFEGAMMECDDHADDLLGQDLMELEEKGQSSQVAESSRAKANTKETKRSKSGRAAWEKNLSATDVDFLVNPKTFIDRDSWIVTLPYSLVSLYSPSSIQ</sequence>
<protein>
    <recommendedName>
        <fullName evidence="3">pectinesterase</fullName>
        <ecNumber evidence="3">3.1.1.11</ecNumber>
    </recommendedName>
</protein>
<dbReference type="HOGENOM" id="CLU_548141_0_0_1"/>
<dbReference type="EC" id="3.1.1.11" evidence="3"/>
<evidence type="ECO:0000256" key="6">
    <source>
        <dbReference type="SAM" id="MobiDB-lite"/>
    </source>
</evidence>
<feature type="region of interest" description="Disordered" evidence="6">
    <location>
        <begin position="174"/>
        <end position="261"/>
    </location>
</feature>
<reference evidence="8 9" key="1">
    <citation type="journal article" date="2014" name="Genome Biol.">
        <title>Transcriptome and methylome profiling reveals relics of genome dominance in the mesopolyploid Brassica oleracea.</title>
        <authorList>
            <person name="Parkin I.A."/>
            <person name="Koh C."/>
            <person name="Tang H."/>
            <person name="Robinson S.J."/>
            <person name="Kagale S."/>
            <person name="Clarke W.E."/>
            <person name="Town C.D."/>
            <person name="Nixon J."/>
            <person name="Krishnakumar V."/>
            <person name="Bidwell S.L."/>
            <person name="Denoeud F."/>
            <person name="Belcram H."/>
            <person name="Links M.G."/>
            <person name="Just J."/>
            <person name="Clarke C."/>
            <person name="Bender T."/>
            <person name="Huebert T."/>
            <person name="Mason A.S."/>
            <person name="Pires J.C."/>
            <person name="Barker G."/>
            <person name="Moore J."/>
            <person name="Walley P.G."/>
            <person name="Manoli S."/>
            <person name="Batley J."/>
            <person name="Edwards D."/>
            <person name="Nelson M.N."/>
            <person name="Wang X."/>
            <person name="Paterson A.H."/>
            <person name="King G."/>
            <person name="Bancroft I."/>
            <person name="Chalhoub B."/>
            <person name="Sharpe A.G."/>
        </authorList>
    </citation>
    <scope>NUCLEOTIDE SEQUENCE</scope>
    <source>
        <strain evidence="8 9">cv. TO1000</strain>
    </source>
</reference>
<dbReference type="InterPro" id="IPR011050">
    <property type="entry name" value="Pectin_lyase_fold/virulence"/>
</dbReference>
<dbReference type="PANTHER" id="PTHR31321">
    <property type="entry name" value="ACYL-COA THIOESTER HYDROLASE YBHC-RELATED"/>
    <property type="match status" value="1"/>
</dbReference>
<dbReference type="Proteomes" id="UP000032141">
    <property type="component" value="Chromosome C9"/>
</dbReference>
<evidence type="ECO:0000256" key="4">
    <source>
        <dbReference type="ARBA" id="ARBA00022801"/>
    </source>
</evidence>
<feature type="region of interest" description="Disordered" evidence="6">
    <location>
        <begin position="303"/>
        <end position="358"/>
    </location>
</feature>
<feature type="domain" description="Pectinesterase catalytic" evidence="7">
    <location>
        <begin position="75"/>
        <end position="139"/>
    </location>
</feature>
<accession>A0A0D3E5N7</accession>
<keyword evidence="5" id="KW-0063">Aspartyl esterase</keyword>
<dbReference type="AlphaFoldDB" id="A0A0D3E5N7"/>
<dbReference type="UniPathway" id="UPA00545">
    <property type="reaction ID" value="UER00823"/>
</dbReference>
<evidence type="ECO:0000256" key="3">
    <source>
        <dbReference type="ARBA" id="ARBA00013229"/>
    </source>
</evidence>
<dbReference type="SUPFAM" id="SSF51126">
    <property type="entry name" value="Pectin lyase-like"/>
    <property type="match status" value="1"/>
</dbReference>
<evidence type="ECO:0000313" key="9">
    <source>
        <dbReference type="Proteomes" id="UP000032141"/>
    </source>
</evidence>
<feature type="compositionally biased region" description="Basic and acidic residues" evidence="6">
    <location>
        <begin position="234"/>
        <end position="252"/>
    </location>
</feature>